<gene>
    <name evidence="3" type="ORF">GCM10022239_01440</name>
</gene>
<dbReference type="RefSeq" id="WP_344752721.1">
    <property type="nucleotide sequence ID" value="NZ_BAABAE010000001.1"/>
</dbReference>
<evidence type="ECO:0000313" key="3">
    <source>
        <dbReference type="EMBL" id="GAA3728382.1"/>
    </source>
</evidence>
<comment type="similarity">
    <text evidence="2">Belongs to the glycosyl hydrolase 88 family.</text>
</comment>
<comment type="caution">
    <text evidence="3">The sequence shown here is derived from an EMBL/GenBank/DDBJ whole genome shotgun (WGS) entry which is preliminary data.</text>
</comment>
<dbReference type="PANTHER" id="PTHR36845:SF1">
    <property type="entry name" value="HYDROLASE, PUTATIVE (AFU_ORTHOLOGUE AFUA_7G05090)-RELATED"/>
    <property type="match status" value="1"/>
</dbReference>
<dbReference type="PANTHER" id="PTHR36845">
    <property type="entry name" value="HYDROLASE, PUTATIVE (AFU_ORTHOLOGUE AFUA_7G05090)-RELATED"/>
    <property type="match status" value="1"/>
</dbReference>
<evidence type="ECO:0000313" key="4">
    <source>
        <dbReference type="Proteomes" id="UP001501004"/>
    </source>
</evidence>
<protein>
    <submittedName>
        <fullName evidence="3">Glycoside hydrolase family 88 protein</fullName>
    </submittedName>
</protein>
<dbReference type="Proteomes" id="UP001501004">
    <property type="component" value="Unassembled WGS sequence"/>
</dbReference>
<dbReference type="InterPro" id="IPR012341">
    <property type="entry name" value="6hp_glycosidase-like_sf"/>
</dbReference>
<dbReference type="EMBL" id="BAABAE010000001">
    <property type="protein sequence ID" value="GAA3728382.1"/>
    <property type="molecule type" value="Genomic_DNA"/>
</dbReference>
<keyword evidence="4" id="KW-1185">Reference proteome</keyword>
<accession>A0ABP7F4V0</accession>
<dbReference type="InterPro" id="IPR008928">
    <property type="entry name" value="6-hairpin_glycosidase_sf"/>
</dbReference>
<dbReference type="SUPFAM" id="SSF48208">
    <property type="entry name" value="Six-hairpin glycosidases"/>
    <property type="match status" value="1"/>
</dbReference>
<evidence type="ECO:0000256" key="1">
    <source>
        <dbReference type="ARBA" id="ARBA00022801"/>
    </source>
</evidence>
<dbReference type="GO" id="GO:0016787">
    <property type="term" value="F:hydrolase activity"/>
    <property type="evidence" value="ECO:0007669"/>
    <property type="project" value="UniProtKB-KW"/>
</dbReference>
<proteinExistence type="inferred from homology"/>
<sequence>MTIETSLGPIRVEELLHQAEEQVRRLVTEHPGKVPVFTQGGRWQFDGDAWAPVWTGGFLAGMMWIFSQRFRDPFWRENAERYSRLLEERKHDTGTHDIGFLFSPSWGRWHEVAPSQETRDVLIEAGTTMAGRFNPAGRYLRTWVDAGSTFIDVMMNIGIIYQAADLSGNAALAEIATKHALTSRRFLVRGDATTVHEGWFDPDSGEFLRAATHQGYRSDSSWVRGHAWAIYGFGTAYQWTGDARFLDTARRCADTYITEVGDRFVGPNDWEQPAPNDGYEASGASITASGLLQLADLLGDAGDDYRRYARSIVARLSEPEFFGAATTGWEGIIKHSTYHENEGLGVNESVMWGDYYFVEALDRLAGTPEPESSAGPSRR</sequence>
<keyword evidence="1 3" id="KW-0378">Hydrolase</keyword>
<name>A0ABP7F4V0_9MICO</name>
<evidence type="ECO:0000256" key="2">
    <source>
        <dbReference type="ARBA" id="ARBA00038358"/>
    </source>
</evidence>
<organism evidence="3 4">
    <name type="scientific">Leifsonella bigeumensis</name>
    <dbReference type="NCBI Taxonomy" id="433643"/>
    <lineage>
        <taxon>Bacteria</taxon>
        <taxon>Bacillati</taxon>
        <taxon>Actinomycetota</taxon>
        <taxon>Actinomycetes</taxon>
        <taxon>Micrococcales</taxon>
        <taxon>Microbacteriaceae</taxon>
        <taxon>Leifsonella</taxon>
    </lineage>
</organism>
<dbReference type="Gene3D" id="1.50.10.10">
    <property type="match status" value="1"/>
</dbReference>
<reference evidence="4" key="1">
    <citation type="journal article" date="2019" name="Int. J. Syst. Evol. Microbiol.">
        <title>The Global Catalogue of Microorganisms (GCM) 10K type strain sequencing project: providing services to taxonomists for standard genome sequencing and annotation.</title>
        <authorList>
            <consortium name="The Broad Institute Genomics Platform"/>
            <consortium name="The Broad Institute Genome Sequencing Center for Infectious Disease"/>
            <person name="Wu L."/>
            <person name="Ma J."/>
        </authorList>
    </citation>
    <scope>NUCLEOTIDE SEQUENCE [LARGE SCALE GENOMIC DNA]</scope>
    <source>
        <strain evidence="4">JCM 16949</strain>
    </source>
</reference>
<dbReference type="InterPro" id="IPR052369">
    <property type="entry name" value="UG_Glycosaminoglycan_Hydrolase"/>
</dbReference>